<dbReference type="AlphaFoldDB" id="A0ABD2I5X4"/>
<dbReference type="PANTHER" id="PTHR31424:SF3">
    <property type="entry name" value="RING-TYPE DOMAIN-CONTAINING PROTEIN"/>
    <property type="match status" value="1"/>
</dbReference>
<sequence length="237" mass="26196">MVPEYTTARSPSPLRRTHPRCVRPGRVRYAQAYVASPALRQGVRPHRQPSPPPPPRRTPPKRLKVRLGANAHPQALSAAKDNLINFRPDELILKLSGDNGQGFTKITISLAHASHPNSPANNFIVAAFPANDKRENLSKFCGNIWQQIDQLNQIAGKKIKLFFGGDLSFLWAIIGHCGSAVRCTPKRRRRTVVAETSSAKTSSAETSSGQNGRIGFFNQHKTVNEFPAHGHEEACDW</sequence>
<proteinExistence type="predicted"/>
<keyword evidence="3" id="KW-1185">Reference proteome</keyword>
<accession>A0ABD2I5X4</accession>
<feature type="compositionally biased region" description="Pro residues" evidence="1">
    <location>
        <begin position="48"/>
        <end position="57"/>
    </location>
</feature>
<evidence type="ECO:0000256" key="1">
    <source>
        <dbReference type="SAM" id="MobiDB-lite"/>
    </source>
</evidence>
<evidence type="ECO:0000313" key="2">
    <source>
        <dbReference type="EMBL" id="KAL3073307.1"/>
    </source>
</evidence>
<evidence type="ECO:0000313" key="3">
    <source>
        <dbReference type="Proteomes" id="UP001620645"/>
    </source>
</evidence>
<dbReference type="Proteomes" id="UP001620645">
    <property type="component" value="Unassembled WGS sequence"/>
</dbReference>
<protein>
    <submittedName>
        <fullName evidence="2">Uncharacterized protein</fullName>
    </submittedName>
</protein>
<dbReference type="EMBL" id="JBICCN010000371">
    <property type="protein sequence ID" value="KAL3073307.1"/>
    <property type="molecule type" value="Genomic_DNA"/>
</dbReference>
<reference evidence="2 3" key="1">
    <citation type="submission" date="2024-10" db="EMBL/GenBank/DDBJ databases">
        <authorList>
            <person name="Kim D."/>
        </authorList>
    </citation>
    <scope>NUCLEOTIDE SEQUENCE [LARGE SCALE GENOMIC DNA]</scope>
    <source>
        <strain evidence="2">Taebaek</strain>
    </source>
</reference>
<feature type="region of interest" description="Disordered" evidence="1">
    <location>
        <begin position="1"/>
        <end position="60"/>
    </location>
</feature>
<organism evidence="2 3">
    <name type="scientific">Heterodera schachtii</name>
    <name type="common">Sugarbeet cyst nematode worm</name>
    <name type="synonym">Tylenchus schachtii</name>
    <dbReference type="NCBI Taxonomy" id="97005"/>
    <lineage>
        <taxon>Eukaryota</taxon>
        <taxon>Metazoa</taxon>
        <taxon>Ecdysozoa</taxon>
        <taxon>Nematoda</taxon>
        <taxon>Chromadorea</taxon>
        <taxon>Rhabditida</taxon>
        <taxon>Tylenchina</taxon>
        <taxon>Tylenchomorpha</taxon>
        <taxon>Tylenchoidea</taxon>
        <taxon>Heteroderidae</taxon>
        <taxon>Heteroderinae</taxon>
        <taxon>Heterodera</taxon>
    </lineage>
</organism>
<dbReference type="PANTHER" id="PTHR31424">
    <property type="entry name" value="PROTEIN CBG23806"/>
    <property type="match status" value="1"/>
</dbReference>
<dbReference type="Pfam" id="PF06918">
    <property type="entry name" value="DUF1280"/>
    <property type="match status" value="1"/>
</dbReference>
<dbReference type="InterPro" id="IPR009689">
    <property type="entry name" value="DUF1280"/>
</dbReference>
<feature type="compositionally biased region" description="Basic residues" evidence="1">
    <location>
        <begin position="15"/>
        <end position="26"/>
    </location>
</feature>
<name>A0ABD2I5X4_HETSC</name>
<comment type="caution">
    <text evidence="2">The sequence shown here is derived from an EMBL/GenBank/DDBJ whole genome shotgun (WGS) entry which is preliminary data.</text>
</comment>
<gene>
    <name evidence="2" type="ORF">niasHS_017002</name>
</gene>